<dbReference type="EMBL" id="WWEQ01000091">
    <property type="protein sequence ID" value="MYM20888.1"/>
    <property type="molecule type" value="Genomic_DNA"/>
</dbReference>
<name>A0A6N9HA02_9MICO</name>
<evidence type="ECO:0000313" key="7">
    <source>
        <dbReference type="Proteomes" id="UP000469215"/>
    </source>
</evidence>
<evidence type="ECO:0000256" key="2">
    <source>
        <dbReference type="ARBA" id="ARBA00023125"/>
    </source>
</evidence>
<evidence type="ECO:0000256" key="3">
    <source>
        <dbReference type="ARBA" id="ARBA00023163"/>
    </source>
</evidence>
<keyword evidence="1" id="KW-0805">Transcription regulation</keyword>
<dbReference type="PROSITE" id="PS50977">
    <property type="entry name" value="HTH_TETR_2"/>
    <property type="match status" value="1"/>
</dbReference>
<accession>A0A6N9HA02</accession>
<organism evidence="6 7">
    <name type="scientific">Brevibacterium rongguiense</name>
    <dbReference type="NCBI Taxonomy" id="2695267"/>
    <lineage>
        <taxon>Bacteria</taxon>
        <taxon>Bacillati</taxon>
        <taxon>Actinomycetota</taxon>
        <taxon>Actinomycetes</taxon>
        <taxon>Micrococcales</taxon>
        <taxon>Brevibacteriaceae</taxon>
        <taxon>Brevibacterium</taxon>
    </lineage>
</organism>
<gene>
    <name evidence="6" type="ORF">GSY69_13195</name>
</gene>
<dbReference type="PANTHER" id="PTHR30055">
    <property type="entry name" value="HTH-TYPE TRANSCRIPTIONAL REGULATOR RUTR"/>
    <property type="match status" value="1"/>
</dbReference>
<evidence type="ECO:0000313" key="6">
    <source>
        <dbReference type="EMBL" id="MYM20888.1"/>
    </source>
</evidence>
<comment type="caution">
    <text evidence="6">The sequence shown here is derived from an EMBL/GenBank/DDBJ whole genome shotgun (WGS) entry which is preliminary data.</text>
</comment>
<evidence type="ECO:0000256" key="4">
    <source>
        <dbReference type="PROSITE-ProRule" id="PRU00335"/>
    </source>
</evidence>
<dbReference type="RefSeq" id="WP_160954294.1">
    <property type="nucleotide sequence ID" value="NZ_WWEQ01000091.1"/>
</dbReference>
<dbReference type="PANTHER" id="PTHR30055:SF238">
    <property type="entry name" value="MYCOFACTOCIN BIOSYNTHESIS TRANSCRIPTIONAL REGULATOR MFTR-RELATED"/>
    <property type="match status" value="1"/>
</dbReference>
<dbReference type="AlphaFoldDB" id="A0A6N9HA02"/>
<proteinExistence type="predicted"/>
<dbReference type="GO" id="GO:0000976">
    <property type="term" value="F:transcription cis-regulatory region binding"/>
    <property type="evidence" value="ECO:0007669"/>
    <property type="project" value="TreeGrafter"/>
</dbReference>
<evidence type="ECO:0000256" key="1">
    <source>
        <dbReference type="ARBA" id="ARBA00023015"/>
    </source>
</evidence>
<feature type="domain" description="HTH tetR-type" evidence="5">
    <location>
        <begin position="20"/>
        <end position="80"/>
    </location>
</feature>
<dbReference type="SUPFAM" id="SSF46689">
    <property type="entry name" value="Homeodomain-like"/>
    <property type="match status" value="1"/>
</dbReference>
<keyword evidence="7" id="KW-1185">Reference proteome</keyword>
<dbReference type="Pfam" id="PF00440">
    <property type="entry name" value="TetR_N"/>
    <property type="match status" value="1"/>
</dbReference>
<reference evidence="6 7" key="1">
    <citation type="submission" date="2020-01" db="EMBL/GenBank/DDBJ databases">
        <authorList>
            <person name="Deng T."/>
        </authorList>
    </citation>
    <scope>NUCLEOTIDE SEQUENCE [LARGE SCALE GENOMIC DNA]</scope>
    <source>
        <strain evidence="6 7">5221</strain>
    </source>
</reference>
<evidence type="ECO:0000259" key="5">
    <source>
        <dbReference type="PROSITE" id="PS50977"/>
    </source>
</evidence>
<dbReference type="InterPro" id="IPR009057">
    <property type="entry name" value="Homeodomain-like_sf"/>
</dbReference>
<sequence length="216" mass="23736">MSTSQDHAADCVSLRERKARQTRQALQDAALDLVSAGTLEGVTVAQIAERAEVSPRTFFNYFSSKEDAVVGLSAEAMNAEARRAVIASLPERSTPVEEVAYALRAVFSKIGGKPSNGRRLRHLMGQYPQLVNHRMEITRDVESDLVEAIAERLSARGMALGDEDSTRMLILVCKAALQHTYRTLQSDPSSYESEEAAEAVFADSVHLLRSVIERLS</sequence>
<feature type="DNA-binding region" description="H-T-H motif" evidence="4">
    <location>
        <begin position="43"/>
        <end position="62"/>
    </location>
</feature>
<dbReference type="Proteomes" id="UP000469215">
    <property type="component" value="Unassembled WGS sequence"/>
</dbReference>
<keyword evidence="2 4" id="KW-0238">DNA-binding</keyword>
<keyword evidence="3" id="KW-0804">Transcription</keyword>
<dbReference type="InterPro" id="IPR001647">
    <property type="entry name" value="HTH_TetR"/>
</dbReference>
<protein>
    <submittedName>
        <fullName evidence="6">TetR family transcriptional regulator</fullName>
    </submittedName>
</protein>
<dbReference type="InterPro" id="IPR050109">
    <property type="entry name" value="HTH-type_TetR-like_transc_reg"/>
</dbReference>
<dbReference type="GO" id="GO:0003700">
    <property type="term" value="F:DNA-binding transcription factor activity"/>
    <property type="evidence" value="ECO:0007669"/>
    <property type="project" value="TreeGrafter"/>
</dbReference>
<dbReference type="Gene3D" id="1.10.357.10">
    <property type="entry name" value="Tetracycline Repressor, domain 2"/>
    <property type="match status" value="1"/>
</dbReference>